<feature type="region of interest" description="Disordered" evidence="1">
    <location>
        <begin position="1"/>
        <end position="96"/>
    </location>
</feature>
<feature type="compositionally biased region" description="Polar residues" evidence="1">
    <location>
        <begin position="150"/>
        <end position="163"/>
    </location>
</feature>
<dbReference type="Proteomes" id="UP000593564">
    <property type="component" value="Unassembled WGS sequence"/>
</dbReference>
<evidence type="ECO:0000256" key="1">
    <source>
        <dbReference type="SAM" id="MobiDB-lite"/>
    </source>
</evidence>
<dbReference type="AlphaFoldDB" id="A0A7J7HSN5"/>
<reference evidence="2 3" key="2">
    <citation type="submission" date="2020-07" db="EMBL/GenBank/DDBJ databases">
        <title>Genome assembly of wild tea tree DASZ reveals pedigree and selection history of tea varieties.</title>
        <authorList>
            <person name="Zhang W."/>
        </authorList>
    </citation>
    <scope>NUCLEOTIDE SEQUENCE [LARGE SCALE GENOMIC DNA]</scope>
    <source>
        <strain evidence="3">cv. G240</strain>
        <tissue evidence="2">Leaf</tissue>
    </source>
</reference>
<evidence type="ECO:0000313" key="2">
    <source>
        <dbReference type="EMBL" id="KAF5955054.1"/>
    </source>
</evidence>
<dbReference type="PANTHER" id="PTHR35466:SF4">
    <property type="entry name" value="EXPRESSED PROTEIN"/>
    <property type="match status" value="1"/>
</dbReference>
<protein>
    <submittedName>
        <fullName evidence="2">Uncharacterized protein</fullName>
    </submittedName>
</protein>
<dbReference type="PANTHER" id="PTHR35466">
    <property type="entry name" value="SERINE/ARGININE REPETITIVE MATRIX PROTEIN 1"/>
    <property type="match status" value="1"/>
</dbReference>
<sequence>MNIDDSFKKPGAIPFKWEIRPGVPKLQQQQPPPSPSYHLQRSLIQHHQQKQQQSTNHHRSSPTTPRKLRPPPAGFNFQPPPPELRTSSFRFAPRTRSDQCRFDRSILVQPETAAIGCFPAPLLRRNDDKKKRRNRKSKPEIDPEPDYTSDLETLSRWSVSTRKSLSPFRDSPLSSSFSFSSYQSSPRPLSDAEWAGFGLF</sequence>
<feature type="region of interest" description="Disordered" evidence="1">
    <location>
        <begin position="126"/>
        <end position="190"/>
    </location>
</feature>
<organism evidence="2 3">
    <name type="scientific">Camellia sinensis</name>
    <name type="common">Tea plant</name>
    <name type="synonym">Thea sinensis</name>
    <dbReference type="NCBI Taxonomy" id="4442"/>
    <lineage>
        <taxon>Eukaryota</taxon>
        <taxon>Viridiplantae</taxon>
        <taxon>Streptophyta</taxon>
        <taxon>Embryophyta</taxon>
        <taxon>Tracheophyta</taxon>
        <taxon>Spermatophyta</taxon>
        <taxon>Magnoliopsida</taxon>
        <taxon>eudicotyledons</taxon>
        <taxon>Gunneridae</taxon>
        <taxon>Pentapetalae</taxon>
        <taxon>asterids</taxon>
        <taxon>Ericales</taxon>
        <taxon>Theaceae</taxon>
        <taxon>Camellia</taxon>
    </lineage>
</organism>
<proteinExistence type="predicted"/>
<dbReference type="EMBL" id="JACBKZ010000003">
    <property type="protein sequence ID" value="KAF5955054.1"/>
    <property type="molecule type" value="Genomic_DNA"/>
</dbReference>
<keyword evidence="3" id="KW-1185">Reference proteome</keyword>
<feature type="compositionally biased region" description="Low complexity" evidence="1">
    <location>
        <begin position="164"/>
        <end position="189"/>
    </location>
</feature>
<name>A0A7J7HSN5_CAMSI</name>
<reference evidence="3" key="1">
    <citation type="journal article" date="2020" name="Nat. Commun.">
        <title>Genome assembly of wild tea tree DASZ reveals pedigree and selection history of tea varieties.</title>
        <authorList>
            <person name="Zhang W."/>
            <person name="Zhang Y."/>
            <person name="Qiu H."/>
            <person name="Guo Y."/>
            <person name="Wan H."/>
            <person name="Zhang X."/>
            <person name="Scossa F."/>
            <person name="Alseekh S."/>
            <person name="Zhang Q."/>
            <person name="Wang P."/>
            <person name="Xu L."/>
            <person name="Schmidt M.H."/>
            <person name="Jia X."/>
            <person name="Li D."/>
            <person name="Zhu A."/>
            <person name="Guo F."/>
            <person name="Chen W."/>
            <person name="Ni D."/>
            <person name="Usadel B."/>
            <person name="Fernie A.R."/>
            <person name="Wen W."/>
        </authorList>
    </citation>
    <scope>NUCLEOTIDE SEQUENCE [LARGE SCALE GENOMIC DNA]</scope>
    <source>
        <strain evidence="3">cv. G240</strain>
    </source>
</reference>
<feature type="compositionally biased region" description="Pro residues" evidence="1">
    <location>
        <begin position="70"/>
        <end position="83"/>
    </location>
</feature>
<comment type="caution">
    <text evidence="2">The sequence shown here is derived from an EMBL/GenBank/DDBJ whole genome shotgun (WGS) entry which is preliminary data.</text>
</comment>
<gene>
    <name evidence="2" type="ORF">HYC85_007910</name>
</gene>
<evidence type="ECO:0000313" key="3">
    <source>
        <dbReference type="Proteomes" id="UP000593564"/>
    </source>
</evidence>
<accession>A0A7J7HSN5</accession>